<accession>A0A401ISH3</accession>
<dbReference type="EMBL" id="BFFP01000012">
    <property type="protein sequence ID" value="GBG94492.1"/>
    <property type="molecule type" value="Genomic_DNA"/>
</dbReference>
<reference evidence="1 2" key="1">
    <citation type="journal article" date="2019" name="Int. J. Syst. Evol. Microbiol.">
        <title>Lactobacillus salitolerans sp. nov., a novel lactic acid bacterium isolated from spent mushroom substrates.</title>
        <authorList>
            <person name="Tohno M."/>
            <person name="Tanizawa Y."/>
            <person name="Kojima Y."/>
            <person name="Sakamoto M."/>
            <person name="Nakamura Y."/>
            <person name="Ohkuma M."/>
            <person name="Kobayashi H."/>
        </authorList>
    </citation>
    <scope>NUCLEOTIDE SEQUENCE [LARGE SCALE GENOMIC DNA]</scope>
    <source>
        <strain evidence="1 2">YK43</strain>
    </source>
</reference>
<protein>
    <recommendedName>
        <fullName evidence="3">DUF2187 domain-containing protein</fullName>
    </recommendedName>
</protein>
<evidence type="ECO:0000313" key="1">
    <source>
        <dbReference type="EMBL" id="GBG94492.1"/>
    </source>
</evidence>
<dbReference type="OrthoDB" id="2247035at2"/>
<comment type="caution">
    <text evidence="1">The sequence shown here is derived from an EMBL/GenBank/DDBJ whole genome shotgun (WGS) entry which is preliminary data.</text>
</comment>
<dbReference type="RefSeq" id="WP_124975945.1">
    <property type="nucleotide sequence ID" value="NZ_BFFP01000012.1"/>
</dbReference>
<organism evidence="1 2">
    <name type="scientific">Ligilactobacillus salitolerans</name>
    <dbReference type="NCBI Taxonomy" id="1808352"/>
    <lineage>
        <taxon>Bacteria</taxon>
        <taxon>Bacillati</taxon>
        <taxon>Bacillota</taxon>
        <taxon>Bacilli</taxon>
        <taxon>Lactobacillales</taxon>
        <taxon>Lactobacillaceae</taxon>
        <taxon>Ligilactobacillus</taxon>
    </lineage>
</organism>
<dbReference type="Proteomes" id="UP000286848">
    <property type="component" value="Unassembled WGS sequence"/>
</dbReference>
<gene>
    <name evidence="1" type="ORF">LFYK43_09510</name>
</gene>
<evidence type="ECO:0008006" key="3">
    <source>
        <dbReference type="Google" id="ProtNLM"/>
    </source>
</evidence>
<dbReference type="AlphaFoldDB" id="A0A401ISH3"/>
<evidence type="ECO:0000313" key="2">
    <source>
        <dbReference type="Proteomes" id="UP000286848"/>
    </source>
</evidence>
<proteinExistence type="predicted"/>
<keyword evidence="2" id="KW-1185">Reference proteome</keyword>
<name>A0A401ISH3_9LACO</name>
<sequence length="71" mass="7939">MESVFKIGDQVNCKKFGSLQKDFIGTIEKIYDNSAMVSIDKFDESDAVAVADFHNRAIVRLDSIKKRAVKG</sequence>